<feature type="active site" description="Nucleophile" evidence="7">
    <location>
        <position position="414"/>
    </location>
</feature>
<reference evidence="10 11" key="1">
    <citation type="submission" date="2019-02" db="EMBL/GenBank/DDBJ databases">
        <authorList>
            <person name="Manzano-Marin A."/>
            <person name="Manzano-Marin A."/>
        </authorList>
    </citation>
    <scope>NUCLEOTIDE SEQUENCE [LARGE SCALE GENOMIC DNA]</scope>
    <source>
        <strain evidence="10 11">BuCicurvipes</strain>
    </source>
</reference>
<gene>
    <name evidence="10" type="primary">sppA</name>
    <name evidence="10" type="ORF">BUCICURV3402_178</name>
</gene>
<feature type="domain" description="Peptidase S49" evidence="9">
    <location>
        <begin position="144"/>
        <end position="289"/>
    </location>
</feature>
<proteinExistence type="inferred from homology"/>
<dbReference type="InterPro" id="IPR004634">
    <property type="entry name" value="Pept_S49_pIV"/>
</dbReference>
<evidence type="ECO:0000256" key="5">
    <source>
        <dbReference type="ARBA" id="ARBA00022825"/>
    </source>
</evidence>
<feature type="transmembrane region" description="Helical" evidence="8">
    <location>
        <begin position="21"/>
        <end position="43"/>
    </location>
</feature>
<protein>
    <submittedName>
        <fullName evidence="10">Protease 4</fullName>
        <ecNumber evidence="10">3.4.21.-</ecNumber>
    </submittedName>
</protein>
<feature type="active site" description="Proton donor/acceptor" evidence="7">
    <location>
        <position position="212"/>
    </location>
</feature>
<dbReference type="RefSeq" id="WP_154029230.1">
    <property type="nucleotide sequence ID" value="NZ_LR217710.1"/>
</dbReference>
<keyword evidence="4 10" id="KW-0378">Hydrolase</keyword>
<organism evidence="10 11">
    <name type="scientific">Buchnera aphidicola</name>
    <name type="common">Cinara curvipes</name>
    <dbReference type="NCBI Taxonomy" id="2518975"/>
    <lineage>
        <taxon>Bacteria</taxon>
        <taxon>Pseudomonadati</taxon>
        <taxon>Pseudomonadota</taxon>
        <taxon>Gammaproteobacteria</taxon>
        <taxon>Enterobacterales</taxon>
        <taxon>Erwiniaceae</taxon>
        <taxon>Buchnera</taxon>
    </lineage>
</organism>
<dbReference type="NCBIfam" id="TIGR00705">
    <property type="entry name" value="SppA_67K"/>
    <property type="match status" value="1"/>
</dbReference>
<accession>A0A451D6M0</accession>
<dbReference type="GO" id="GO:0016020">
    <property type="term" value="C:membrane"/>
    <property type="evidence" value="ECO:0007669"/>
    <property type="project" value="UniProtKB-SubCell"/>
</dbReference>
<dbReference type="AlphaFoldDB" id="A0A451D6M0"/>
<dbReference type="Pfam" id="PF01343">
    <property type="entry name" value="Peptidase_S49"/>
    <property type="match status" value="2"/>
</dbReference>
<evidence type="ECO:0000313" key="10">
    <source>
        <dbReference type="EMBL" id="VFP81468.1"/>
    </source>
</evidence>
<dbReference type="InterPro" id="IPR047272">
    <property type="entry name" value="S49_SppA_C"/>
</dbReference>
<feature type="domain" description="Peptidase S49" evidence="9">
    <location>
        <begin position="398"/>
        <end position="548"/>
    </location>
</feature>
<evidence type="ECO:0000256" key="8">
    <source>
        <dbReference type="SAM" id="Phobius"/>
    </source>
</evidence>
<name>A0A451D6M0_9GAMM</name>
<evidence type="ECO:0000256" key="4">
    <source>
        <dbReference type="ARBA" id="ARBA00022801"/>
    </source>
</evidence>
<dbReference type="SUPFAM" id="SSF52096">
    <property type="entry name" value="ClpP/crotonase"/>
    <property type="match status" value="2"/>
</dbReference>
<evidence type="ECO:0000256" key="6">
    <source>
        <dbReference type="ARBA" id="ARBA00023136"/>
    </source>
</evidence>
<dbReference type="NCBIfam" id="TIGR00706">
    <property type="entry name" value="SppA_dom"/>
    <property type="match status" value="1"/>
</dbReference>
<dbReference type="EC" id="3.4.21.-" evidence="10"/>
<dbReference type="CDD" id="cd07018">
    <property type="entry name" value="S49_SppA_67K_type"/>
    <property type="match status" value="1"/>
</dbReference>
<dbReference type="Gene3D" id="3.90.226.10">
    <property type="entry name" value="2-enoyl-CoA Hydratase, Chain A, domain 1"/>
    <property type="match status" value="3"/>
</dbReference>
<dbReference type="Gene3D" id="6.20.330.10">
    <property type="match status" value="1"/>
</dbReference>
<dbReference type="GO" id="GO:0006465">
    <property type="term" value="P:signal peptide processing"/>
    <property type="evidence" value="ECO:0007669"/>
    <property type="project" value="InterPro"/>
</dbReference>
<dbReference type="PANTHER" id="PTHR33209:SF1">
    <property type="entry name" value="PEPTIDASE S49 DOMAIN-CONTAINING PROTEIN"/>
    <property type="match status" value="1"/>
</dbReference>
<evidence type="ECO:0000256" key="3">
    <source>
        <dbReference type="ARBA" id="ARBA00022670"/>
    </source>
</evidence>
<dbReference type="InterPro" id="IPR029045">
    <property type="entry name" value="ClpP/crotonase-like_dom_sf"/>
</dbReference>
<dbReference type="PIRSF" id="PIRSF001217">
    <property type="entry name" value="Protease_4_SppA"/>
    <property type="match status" value="1"/>
</dbReference>
<dbReference type="EMBL" id="LR217710">
    <property type="protein sequence ID" value="VFP81468.1"/>
    <property type="molecule type" value="Genomic_DNA"/>
</dbReference>
<keyword evidence="5" id="KW-0720">Serine protease</keyword>
<evidence type="ECO:0000259" key="9">
    <source>
        <dbReference type="Pfam" id="PF01343"/>
    </source>
</evidence>
<dbReference type="CDD" id="cd07023">
    <property type="entry name" value="S49_Sppa_N_C"/>
    <property type="match status" value="1"/>
</dbReference>
<dbReference type="PANTHER" id="PTHR33209">
    <property type="entry name" value="PROTEASE 4"/>
    <property type="match status" value="1"/>
</dbReference>
<evidence type="ECO:0000313" key="11">
    <source>
        <dbReference type="Proteomes" id="UP000294344"/>
    </source>
</evidence>
<dbReference type="Proteomes" id="UP000294344">
    <property type="component" value="Chromosome"/>
</dbReference>
<evidence type="ECO:0000256" key="1">
    <source>
        <dbReference type="ARBA" id="ARBA00004370"/>
    </source>
</evidence>
<comment type="similarity">
    <text evidence="2">Belongs to the peptidase S49 family.</text>
</comment>
<dbReference type="InterPro" id="IPR047217">
    <property type="entry name" value="S49_SppA_67K_type_N"/>
</dbReference>
<evidence type="ECO:0000256" key="2">
    <source>
        <dbReference type="ARBA" id="ARBA00008683"/>
    </source>
</evidence>
<evidence type="ECO:0000256" key="7">
    <source>
        <dbReference type="PIRSR" id="PIRSR001217-1"/>
    </source>
</evidence>
<keyword evidence="6 8" id="KW-0472">Membrane</keyword>
<comment type="subcellular location">
    <subcellularLocation>
        <location evidence="1">Membrane</location>
    </subcellularLocation>
</comment>
<keyword evidence="3 10" id="KW-0645">Protease</keyword>
<dbReference type="OrthoDB" id="9764363at2"/>
<dbReference type="InterPro" id="IPR002142">
    <property type="entry name" value="Peptidase_S49"/>
</dbReference>
<dbReference type="InterPro" id="IPR004635">
    <property type="entry name" value="Pept_S49_SppA"/>
</dbReference>
<sequence>MNKILKFIMQIFTCINKILNIIKEIFSHTILLLMIGFIFWIAFNFKKNTYTPIPEEIKPKLLVISLNNRIEETTGFESLTEKTNYSFWNQKIQKERVTSVFEIAEKINQAKNDPNIIGLMLRIENDFSANQVVLKYMGKKINEFKESKKPVVTIGNSFSQSAYYLASFSNKIFLSKNGNIQINGITTSKLYLKKFLDLNNINMHIFRIGKYKSAVEPFLRNSPSKESKKIDQRLIRYKWKEFLQDIAYNRKILINQIYPNPDYIIKYLKNNKNNYAKYALKNNLVDHLVDGNSINKYLLDIFYKKEKNPSYEAIEINDYKINKNNISPNYNKIAIILANGVIENNSNSSSSMNVKSIIDQINIAEHDNNIKAVVLRINSPGGNIEVSEIIRKKLIELHKHKKPLVISMGETSASGGYWIATAGNYIFAHKTTITGSIGIFSIVPTLEKVLSSIGITNQIISTKHNSSYNIFNDLSSQNKKKINLEISRGYEKFIKIVAQSRNKTIKEIHEIAQGRVWLGKDAKKIGLIDQIGDIDSAVEKAAQLANVKDYNVLWLQDQNSLINLIKEKINLLKKEIFKHALYTLFSREFVNKIFVFYKNISYVINTLEFNKLMSLYLNDYQIK</sequence>
<keyword evidence="8" id="KW-1133">Transmembrane helix</keyword>
<keyword evidence="8" id="KW-0812">Transmembrane</keyword>
<dbReference type="GO" id="GO:0008236">
    <property type="term" value="F:serine-type peptidase activity"/>
    <property type="evidence" value="ECO:0007669"/>
    <property type="project" value="UniProtKB-KW"/>
</dbReference>